<evidence type="ECO:0000256" key="1">
    <source>
        <dbReference type="SAM" id="SignalP"/>
    </source>
</evidence>
<dbReference type="AlphaFoldDB" id="A0A0E9UTF8"/>
<dbReference type="EMBL" id="GBXM01039470">
    <property type="protein sequence ID" value="JAH69107.1"/>
    <property type="molecule type" value="Transcribed_RNA"/>
</dbReference>
<name>A0A0E9UTF8_ANGAN</name>
<evidence type="ECO:0000313" key="2">
    <source>
        <dbReference type="EMBL" id="JAH69107.1"/>
    </source>
</evidence>
<keyword evidence="1" id="KW-0732">Signal</keyword>
<organism evidence="2">
    <name type="scientific">Anguilla anguilla</name>
    <name type="common">European freshwater eel</name>
    <name type="synonym">Muraena anguilla</name>
    <dbReference type="NCBI Taxonomy" id="7936"/>
    <lineage>
        <taxon>Eukaryota</taxon>
        <taxon>Metazoa</taxon>
        <taxon>Chordata</taxon>
        <taxon>Craniata</taxon>
        <taxon>Vertebrata</taxon>
        <taxon>Euteleostomi</taxon>
        <taxon>Actinopterygii</taxon>
        <taxon>Neopterygii</taxon>
        <taxon>Teleostei</taxon>
        <taxon>Anguilliformes</taxon>
        <taxon>Anguillidae</taxon>
        <taxon>Anguilla</taxon>
    </lineage>
</organism>
<reference evidence="2" key="1">
    <citation type="submission" date="2014-11" db="EMBL/GenBank/DDBJ databases">
        <authorList>
            <person name="Amaro Gonzalez C."/>
        </authorList>
    </citation>
    <scope>NUCLEOTIDE SEQUENCE</scope>
</reference>
<accession>A0A0E9UTF8</accession>
<feature type="signal peptide" evidence="1">
    <location>
        <begin position="1"/>
        <end position="20"/>
    </location>
</feature>
<protein>
    <submittedName>
        <fullName evidence="2">Uncharacterized protein</fullName>
    </submittedName>
</protein>
<reference evidence="2" key="2">
    <citation type="journal article" date="2015" name="Fish Shellfish Immunol.">
        <title>Early steps in the European eel (Anguilla anguilla)-Vibrio vulnificus interaction in the gills: Role of the RtxA13 toxin.</title>
        <authorList>
            <person name="Callol A."/>
            <person name="Pajuelo D."/>
            <person name="Ebbesson L."/>
            <person name="Teles M."/>
            <person name="MacKenzie S."/>
            <person name="Amaro C."/>
        </authorList>
    </citation>
    <scope>NUCLEOTIDE SEQUENCE</scope>
</reference>
<proteinExistence type="predicted"/>
<feature type="chain" id="PRO_5002433730" evidence="1">
    <location>
        <begin position="21"/>
        <end position="57"/>
    </location>
</feature>
<sequence>MSTFRILRFLFPRFFNVVEAVRFTPHTLEMCKKYFHQQSQNCSCLKERGVSPKHLFS</sequence>